<keyword evidence="3" id="KW-1003">Cell membrane</keyword>
<protein>
    <recommendedName>
        <fullName evidence="11">Oligopeptide transport system permease protein OppC</fullName>
    </recommendedName>
</protein>
<sequence length="298" mass="32138">MADAIRFFRQKPLAAVATGVLVVIALASFLGPWLLPPSYAMTSPESFASPSWRHPFGTDLLGRDMFYRVLSGGQISLIVGMAGALVSLVIGTAYGLVAGYMGGRIDNMMMRIVDVLYSVPRLIFILVCINAFNAKLQGLAETLGLDWIVGSSRIVILVLSLGVIEWLTLARIVRGQTLALKNRAFVTAAVALGQTTPVIMWRHILPNLIGVVLVYLTLTIPAVIIDESFLSFLGLGVQSPQASWGSLLADGAGALNPLRIRWWLIVFPAGMMALTLLSLNLLGDALRDSTDPKALKHK</sequence>
<dbReference type="InParanoid" id="A0A146GEG4"/>
<feature type="transmembrane region" description="Helical" evidence="12">
    <location>
        <begin position="262"/>
        <end position="283"/>
    </location>
</feature>
<evidence type="ECO:0000313" key="15">
    <source>
        <dbReference type="Proteomes" id="UP000076023"/>
    </source>
</evidence>
<dbReference type="RefSeq" id="WP_075080925.1">
    <property type="nucleotide sequence ID" value="NZ_BDCO01000003.1"/>
</dbReference>
<dbReference type="PANTHER" id="PTHR43386:SF2">
    <property type="entry name" value="OLIGOPEPTIDE TRANSPORT SYSTEM PERMEASE PROTEIN OPPC"/>
    <property type="match status" value="1"/>
</dbReference>
<dbReference type="OrthoDB" id="9783218at2"/>
<reference evidence="15" key="1">
    <citation type="journal article" date="2017" name="Genome Announc.">
        <title>Draft Genome Sequence of Terrimicrobium sacchariphilum NM-5T, a Facultative Anaerobic Soil Bacterium of the Class Spartobacteria.</title>
        <authorList>
            <person name="Qiu Y.L."/>
            <person name="Tourlousse D.M."/>
            <person name="Matsuura N."/>
            <person name="Ohashi A."/>
            <person name="Sekiguchi Y."/>
        </authorList>
    </citation>
    <scope>NUCLEOTIDE SEQUENCE [LARGE SCALE GENOMIC DNA]</scope>
    <source>
        <strain evidence="15">NM-5</strain>
    </source>
</reference>
<dbReference type="GO" id="GO:0055085">
    <property type="term" value="P:transmembrane transport"/>
    <property type="evidence" value="ECO:0007669"/>
    <property type="project" value="InterPro"/>
</dbReference>
<evidence type="ECO:0000313" key="14">
    <source>
        <dbReference type="EMBL" id="GAT35074.1"/>
    </source>
</evidence>
<comment type="caution">
    <text evidence="14">The sequence shown here is derived from an EMBL/GenBank/DDBJ whole genome shotgun (WGS) entry which is preliminary data.</text>
</comment>
<accession>A0A146GEG4</accession>
<evidence type="ECO:0000256" key="6">
    <source>
        <dbReference type="ARBA" id="ARBA00022856"/>
    </source>
</evidence>
<dbReference type="GO" id="GO:0015031">
    <property type="term" value="P:protein transport"/>
    <property type="evidence" value="ECO:0007669"/>
    <property type="project" value="UniProtKB-KW"/>
</dbReference>
<feature type="transmembrane region" description="Helical" evidence="12">
    <location>
        <begin position="112"/>
        <end position="134"/>
    </location>
</feature>
<dbReference type="Gene3D" id="1.10.3720.10">
    <property type="entry name" value="MetI-like"/>
    <property type="match status" value="1"/>
</dbReference>
<dbReference type="FunCoup" id="A0A146GEG4">
    <property type="interactions" value="196"/>
</dbReference>
<keyword evidence="7" id="KW-0653">Protein transport</keyword>
<feature type="transmembrane region" description="Helical" evidence="12">
    <location>
        <begin position="154"/>
        <end position="173"/>
    </location>
</feature>
<dbReference type="PROSITE" id="PS50928">
    <property type="entry name" value="ABC_TM1"/>
    <property type="match status" value="1"/>
</dbReference>
<feature type="transmembrane region" description="Helical" evidence="12">
    <location>
        <begin position="204"/>
        <end position="225"/>
    </location>
</feature>
<dbReference type="InterPro" id="IPR050366">
    <property type="entry name" value="BP-dependent_transpt_permease"/>
</dbReference>
<keyword evidence="6" id="KW-0571">Peptide transport</keyword>
<evidence type="ECO:0000256" key="11">
    <source>
        <dbReference type="ARBA" id="ARBA00072251"/>
    </source>
</evidence>
<evidence type="ECO:0000256" key="7">
    <source>
        <dbReference type="ARBA" id="ARBA00022927"/>
    </source>
</evidence>
<keyword evidence="8 12" id="KW-1133">Transmembrane helix</keyword>
<evidence type="ECO:0000256" key="10">
    <source>
        <dbReference type="ARBA" id="ARBA00024202"/>
    </source>
</evidence>
<dbReference type="GO" id="GO:0015833">
    <property type="term" value="P:peptide transport"/>
    <property type="evidence" value="ECO:0007669"/>
    <property type="project" value="UniProtKB-KW"/>
</dbReference>
<evidence type="ECO:0000256" key="2">
    <source>
        <dbReference type="ARBA" id="ARBA00022448"/>
    </source>
</evidence>
<evidence type="ECO:0000256" key="5">
    <source>
        <dbReference type="ARBA" id="ARBA00022692"/>
    </source>
</evidence>
<feature type="transmembrane region" description="Helical" evidence="12">
    <location>
        <begin position="12"/>
        <end position="35"/>
    </location>
</feature>
<proteinExistence type="inferred from homology"/>
<evidence type="ECO:0000256" key="8">
    <source>
        <dbReference type="ARBA" id="ARBA00022989"/>
    </source>
</evidence>
<dbReference type="Pfam" id="PF12911">
    <property type="entry name" value="OppC_N"/>
    <property type="match status" value="1"/>
</dbReference>
<dbReference type="InterPro" id="IPR025966">
    <property type="entry name" value="OppC_N"/>
</dbReference>
<feature type="transmembrane region" description="Helical" evidence="12">
    <location>
        <begin position="75"/>
        <end position="100"/>
    </location>
</feature>
<evidence type="ECO:0000259" key="13">
    <source>
        <dbReference type="PROSITE" id="PS50928"/>
    </source>
</evidence>
<comment type="similarity">
    <text evidence="10">Belongs to the binding-protein-dependent transport system permease family. OppBC subfamily.</text>
</comment>
<evidence type="ECO:0000256" key="12">
    <source>
        <dbReference type="RuleBase" id="RU363032"/>
    </source>
</evidence>
<dbReference type="InterPro" id="IPR000515">
    <property type="entry name" value="MetI-like"/>
</dbReference>
<keyword evidence="4" id="KW-0997">Cell inner membrane</keyword>
<gene>
    <name evidence="14" type="ORF">TSACC_3135</name>
</gene>
<dbReference type="AlphaFoldDB" id="A0A146GEG4"/>
<comment type="subcellular location">
    <subcellularLocation>
        <location evidence="1">Cell inner membrane</location>
        <topology evidence="1">Multi-pass membrane protein</topology>
    </subcellularLocation>
    <subcellularLocation>
        <location evidence="12">Cell membrane</location>
        <topology evidence="12">Multi-pass membrane protein</topology>
    </subcellularLocation>
</comment>
<keyword evidence="5 12" id="KW-0812">Transmembrane</keyword>
<organism evidence="14 15">
    <name type="scientific">Terrimicrobium sacchariphilum</name>
    <dbReference type="NCBI Taxonomy" id="690879"/>
    <lineage>
        <taxon>Bacteria</taxon>
        <taxon>Pseudomonadati</taxon>
        <taxon>Verrucomicrobiota</taxon>
        <taxon>Terrimicrobiia</taxon>
        <taxon>Terrimicrobiales</taxon>
        <taxon>Terrimicrobiaceae</taxon>
        <taxon>Terrimicrobium</taxon>
    </lineage>
</organism>
<evidence type="ECO:0000256" key="1">
    <source>
        <dbReference type="ARBA" id="ARBA00004429"/>
    </source>
</evidence>
<evidence type="ECO:0000256" key="4">
    <source>
        <dbReference type="ARBA" id="ARBA00022519"/>
    </source>
</evidence>
<keyword evidence="15" id="KW-1185">Reference proteome</keyword>
<name>A0A146GEG4_TERSA</name>
<dbReference type="InterPro" id="IPR035906">
    <property type="entry name" value="MetI-like_sf"/>
</dbReference>
<dbReference type="PANTHER" id="PTHR43386">
    <property type="entry name" value="OLIGOPEPTIDE TRANSPORT SYSTEM PERMEASE PROTEIN APPC"/>
    <property type="match status" value="1"/>
</dbReference>
<evidence type="ECO:0000256" key="9">
    <source>
        <dbReference type="ARBA" id="ARBA00023136"/>
    </source>
</evidence>
<keyword evidence="9 12" id="KW-0472">Membrane</keyword>
<dbReference type="STRING" id="690879.TSACC_3135"/>
<dbReference type="Pfam" id="PF00528">
    <property type="entry name" value="BPD_transp_1"/>
    <property type="match status" value="1"/>
</dbReference>
<keyword evidence="2 12" id="KW-0813">Transport</keyword>
<dbReference type="EMBL" id="BDCO01000003">
    <property type="protein sequence ID" value="GAT35074.1"/>
    <property type="molecule type" value="Genomic_DNA"/>
</dbReference>
<dbReference type="CDD" id="cd06261">
    <property type="entry name" value="TM_PBP2"/>
    <property type="match status" value="1"/>
</dbReference>
<dbReference type="GO" id="GO:0005886">
    <property type="term" value="C:plasma membrane"/>
    <property type="evidence" value="ECO:0007669"/>
    <property type="project" value="UniProtKB-SubCell"/>
</dbReference>
<feature type="domain" description="ABC transmembrane type-1" evidence="13">
    <location>
        <begin position="73"/>
        <end position="283"/>
    </location>
</feature>
<evidence type="ECO:0000256" key="3">
    <source>
        <dbReference type="ARBA" id="ARBA00022475"/>
    </source>
</evidence>
<dbReference type="Proteomes" id="UP000076023">
    <property type="component" value="Unassembled WGS sequence"/>
</dbReference>
<dbReference type="SUPFAM" id="SSF161098">
    <property type="entry name" value="MetI-like"/>
    <property type="match status" value="1"/>
</dbReference>